<dbReference type="PROSITE" id="PS50943">
    <property type="entry name" value="HTH_CROC1"/>
    <property type="match status" value="1"/>
</dbReference>
<protein>
    <recommendedName>
        <fullName evidence="6">HTH cro/C1-type domain-containing protein</fullName>
    </recommendedName>
</protein>
<evidence type="ECO:0000313" key="7">
    <source>
        <dbReference type="EMBL" id="BCJ85817.1"/>
    </source>
</evidence>
<evidence type="ECO:0000256" key="4">
    <source>
        <dbReference type="ARBA" id="ARBA00022803"/>
    </source>
</evidence>
<accession>A0A7I8D749</accession>
<dbReference type="InterPro" id="IPR051476">
    <property type="entry name" value="Bac_ResReg_Asp_Phosphatase"/>
</dbReference>
<dbReference type="Gene3D" id="1.10.260.40">
    <property type="entry name" value="lambda repressor-like DNA-binding domains"/>
    <property type="match status" value="1"/>
</dbReference>
<dbReference type="InterPro" id="IPR041656">
    <property type="entry name" value="TPR_5"/>
</dbReference>
<feature type="domain" description="HTH cro/C1-type" evidence="6">
    <location>
        <begin position="9"/>
        <end position="62"/>
    </location>
</feature>
<dbReference type="InterPro" id="IPR001387">
    <property type="entry name" value="Cro/C1-type_HTH"/>
</dbReference>
<comment type="similarity">
    <text evidence="5">Belongs to the Rap family.</text>
</comment>
<dbReference type="KEGG" id="eff:skT53_08020"/>
<keyword evidence="4" id="KW-0802">TPR repeat</keyword>
<dbReference type="Gene3D" id="1.25.40.10">
    <property type="entry name" value="Tetratricopeptide repeat domain"/>
    <property type="match status" value="3"/>
</dbReference>
<comment type="subcellular location">
    <subcellularLocation>
        <location evidence="1">Cytoplasm</location>
    </subcellularLocation>
</comment>
<dbReference type="AlphaFoldDB" id="A0A7I8D749"/>
<dbReference type="SUPFAM" id="SSF48452">
    <property type="entry name" value="TPR-like"/>
    <property type="match status" value="3"/>
</dbReference>
<dbReference type="SUPFAM" id="SSF47413">
    <property type="entry name" value="lambda repressor-like DNA-binding domains"/>
    <property type="match status" value="1"/>
</dbReference>
<organism evidence="7 8">
    <name type="scientific">Effusibacillus dendaii</name>
    <dbReference type="NCBI Taxonomy" id="2743772"/>
    <lineage>
        <taxon>Bacteria</taxon>
        <taxon>Bacillati</taxon>
        <taxon>Bacillota</taxon>
        <taxon>Bacilli</taxon>
        <taxon>Bacillales</taxon>
        <taxon>Alicyclobacillaceae</taxon>
        <taxon>Effusibacillus</taxon>
    </lineage>
</organism>
<dbReference type="InterPro" id="IPR019734">
    <property type="entry name" value="TPR_rpt"/>
</dbReference>
<dbReference type="PANTHER" id="PTHR46630:SF1">
    <property type="entry name" value="TETRATRICOPEPTIDE REPEAT PROTEIN 29"/>
    <property type="match status" value="1"/>
</dbReference>
<dbReference type="GO" id="GO:0005737">
    <property type="term" value="C:cytoplasm"/>
    <property type="evidence" value="ECO:0007669"/>
    <property type="project" value="UniProtKB-SubCell"/>
</dbReference>
<dbReference type="PANTHER" id="PTHR46630">
    <property type="entry name" value="TETRATRICOPEPTIDE REPEAT PROTEIN 29"/>
    <property type="match status" value="1"/>
</dbReference>
<evidence type="ECO:0000256" key="5">
    <source>
        <dbReference type="ARBA" id="ARBA00038253"/>
    </source>
</evidence>
<evidence type="ECO:0000256" key="2">
    <source>
        <dbReference type="ARBA" id="ARBA00022490"/>
    </source>
</evidence>
<dbReference type="CDD" id="cd00093">
    <property type="entry name" value="HTH_XRE"/>
    <property type="match status" value="1"/>
</dbReference>
<dbReference type="GO" id="GO:0003677">
    <property type="term" value="F:DNA binding"/>
    <property type="evidence" value="ECO:0007669"/>
    <property type="project" value="InterPro"/>
</dbReference>
<evidence type="ECO:0000259" key="6">
    <source>
        <dbReference type="PROSITE" id="PS50943"/>
    </source>
</evidence>
<proteinExistence type="inferred from homology"/>
<sequence length="429" mass="48308">MNQTLGGKIRELRLARNMTQSELGRNLVTASMISQIEADKANPSNKLLARLAERLGVPLHFFREDIQTKEEKSNRLKYARILMEAKNYQAAAELLQELVQTTPSGPPLFAVQSDLATCLVKIGSIDEAIKLNEKLIHDACGQNDFVSAVKLYCSLGLIEFERNNWMLADFYWSKAVTLCTKHIPRETALLLEALLLHGKVQNQLYNFADAYNTLLKAEKLLQGTNHVQKRADFYALMCQTQRGLHNYPKAVEFAQKAITAYDALGLSDRTAEMKIQLTEILDENGNPAEALHMLQACLEEGDEAWLERISSIHTLTAKILFRLGRFDESKTHCLKAIALADPDELTVIEAQSTLTKIALENGHYSEAITCCEELISLCEQRNELTELAEAFSLLSDIYKKQGNLISAAETFLRMQKTVEYNLREKVLVP</sequence>
<dbReference type="SMART" id="SM00530">
    <property type="entry name" value="HTH_XRE"/>
    <property type="match status" value="1"/>
</dbReference>
<dbReference type="SMART" id="SM00028">
    <property type="entry name" value="TPR"/>
    <property type="match status" value="6"/>
</dbReference>
<keyword evidence="8" id="KW-1185">Reference proteome</keyword>
<dbReference type="InterPro" id="IPR011990">
    <property type="entry name" value="TPR-like_helical_dom_sf"/>
</dbReference>
<evidence type="ECO:0000313" key="8">
    <source>
        <dbReference type="Proteomes" id="UP000593802"/>
    </source>
</evidence>
<dbReference type="Proteomes" id="UP000593802">
    <property type="component" value="Chromosome"/>
</dbReference>
<dbReference type="RefSeq" id="WP_200759889.1">
    <property type="nucleotide sequence ID" value="NZ_AP023366.1"/>
</dbReference>
<keyword evidence="3" id="KW-0677">Repeat</keyword>
<name>A0A7I8D749_9BACL</name>
<evidence type="ECO:0000256" key="1">
    <source>
        <dbReference type="ARBA" id="ARBA00004496"/>
    </source>
</evidence>
<dbReference type="Pfam" id="PF14559">
    <property type="entry name" value="TPR_19"/>
    <property type="match status" value="1"/>
</dbReference>
<gene>
    <name evidence="7" type="ORF">skT53_08020</name>
</gene>
<dbReference type="InterPro" id="IPR010982">
    <property type="entry name" value="Lambda_DNA-bd_dom_sf"/>
</dbReference>
<dbReference type="EMBL" id="AP023366">
    <property type="protein sequence ID" value="BCJ85817.1"/>
    <property type="molecule type" value="Genomic_DNA"/>
</dbReference>
<keyword evidence="2" id="KW-0963">Cytoplasm</keyword>
<dbReference type="Pfam" id="PF12688">
    <property type="entry name" value="TPR_5"/>
    <property type="match status" value="1"/>
</dbReference>
<reference evidence="7 8" key="1">
    <citation type="submission" date="2020-08" db="EMBL/GenBank/DDBJ databases">
        <title>Complete Genome Sequence of Effusibacillus dendaii Strain skT53, Isolated from Farmland soil.</title>
        <authorList>
            <person name="Konishi T."/>
            <person name="Kawasaki H."/>
        </authorList>
    </citation>
    <scope>NUCLEOTIDE SEQUENCE [LARGE SCALE GENOMIC DNA]</scope>
    <source>
        <strain evidence="8">skT53</strain>
    </source>
</reference>
<dbReference type="Pfam" id="PF01381">
    <property type="entry name" value="HTH_3"/>
    <property type="match status" value="1"/>
</dbReference>
<evidence type="ECO:0000256" key="3">
    <source>
        <dbReference type="ARBA" id="ARBA00022737"/>
    </source>
</evidence>